<dbReference type="Proteomes" id="UP000291483">
    <property type="component" value="Unassembled WGS sequence"/>
</dbReference>
<name>A0A4Q8AIE4_9MICO</name>
<gene>
    <name evidence="1" type="ORF">EV379_0448</name>
</gene>
<proteinExistence type="predicted"/>
<keyword evidence="2" id="KW-1185">Reference proteome</keyword>
<protein>
    <submittedName>
        <fullName evidence="1">Uncharacterized protein</fullName>
    </submittedName>
</protein>
<evidence type="ECO:0000313" key="1">
    <source>
        <dbReference type="EMBL" id="RZU64154.1"/>
    </source>
</evidence>
<dbReference type="OrthoDB" id="5517693at2"/>
<evidence type="ECO:0000313" key="2">
    <source>
        <dbReference type="Proteomes" id="UP000291483"/>
    </source>
</evidence>
<comment type="caution">
    <text evidence="1">The sequence shown here is derived from an EMBL/GenBank/DDBJ whole genome shotgun (WGS) entry which is preliminary data.</text>
</comment>
<sequence>MKTALSAQSLDLVRIAPALLLAGEHNALGAVRGQLAREVAAGRLIRLRRGLYAWRTAWDALDATERYQAMVLGVARTSGQLPVLSHASAAALHGLPVVGRWPQTVHQLIRPERGGRSTPDRIRHAADFDAADIVERDGLVLTGLARTLVDLARSASVFTAVASIDAAMHVPRFGGRAAITKAELDETFERMLPFRRSARARELLDFGDGRAESVSESNSRVTMARLGVPQPELQHRWVIAGEHYDSDFYWPHVDAIGESDGRGKYADPRLLGERTPSDVIYAEKLREDALRREARAFTRWDYTIGMSTSGLAARLSRIGVVPVNAPRLVRS</sequence>
<reference evidence="1 2" key="1">
    <citation type="submission" date="2019-02" db="EMBL/GenBank/DDBJ databases">
        <title>Sequencing the genomes of 1000 actinobacteria strains.</title>
        <authorList>
            <person name="Klenk H.-P."/>
        </authorList>
    </citation>
    <scope>NUCLEOTIDE SEQUENCE [LARGE SCALE GENOMIC DNA]</scope>
    <source>
        <strain evidence="1 2">DSM 18319</strain>
    </source>
</reference>
<dbReference type="RefSeq" id="WP_130504715.1">
    <property type="nucleotide sequence ID" value="NZ_SHLC01000001.1"/>
</dbReference>
<organism evidence="1 2">
    <name type="scientific">Microterricola gilva</name>
    <dbReference type="NCBI Taxonomy" id="393267"/>
    <lineage>
        <taxon>Bacteria</taxon>
        <taxon>Bacillati</taxon>
        <taxon>Actinomycetota</taxon>
        <taxon>Actinomycetes</taxon>
        <taxon>Micrococcales</taxon>
        <taxon>Microbacteriaceae</taxon>
        <taxon>Microterricola</taxon>
    </lineage>
</organism>
<dbReference type="EMBL" id="SHLC01000001">
    <property type="protein sequence ID" value="RZU64154.1"/>
    <property type="molecule type" value="Genomic_DNA"/>
</dbReference>
<accession>A0A4Q8AIE4</accession>
<dbReference type="AlphaFoldDB" id="A0A4Q8AIE4"/>